<dbReference type="GO" id="GO:0005829">
    <property type="term" value="C:cytosol"/>
    <property type="evidence" value="ECO:0007669"/>
    <property type="project" value="TreeGrafter"/>
</dbReference>
<keyword evidence="15" id="KW-1185">Reference proteome</keyword>
<dbReference type="NCBIfam" id="TIGR00458">
    <property type="entry name" value="aspS_nondisc"/>
    <property type="match status" value="1"/>
</dbReference>
<evidence type="ECO:0000256" key="12">
    <source>
        <dbReference type="SAM" id="MobiDB-lite"/>
    </source>
</evidence>
<dbReference type="SUPFAM" id="SSF55681">
    <property type="entry name" value="Class II aaRS and biotin synthetases"/>
    <property type="match status" value="1"/>
</dbReference>
<sequence length="891" mass="101892">MTRDSMDSVHRARAPAMATFAKIRDRITSPMRSRSATPTGSMKEALGRTSHSSRASSRRSEDRRKSKEEKDDRRQRIQQEIDERRKAEEEKAKREEDEETQARYGQTEFENASHHPADHHHLALKSIAEAAEMPIGSEVTFRCRIHHQRRISSALDFLLFRDSTHSIQGVLEHTTPHMVKWVQRLHPESIVQVQGTLKTPKEPVKSATHPDVEVLIYSIHLISSAEDLPFDNYSLTEPVHSRLFHNRVLDLRHPANQAIFRIRAAMVREWRKTLDDMGFIEIQTPKLQPAAAESGAEVFKVNYFGRAAFLAQSPQLNKQMSISADFKKVFEVGPVFRAENSNTKRHLAEYTGLDIEMEITEDYHEVMMTVDKSLKAIFRAVQKMPELAIARERFPSEDLLWLEETPIFKFKEALQLLRDDGREVEEEDLSTRDEIRLGEIIREKYKTDYYIIDKFPASARPFYTHRDEDDPKWTNSFDIFLRGQEICSGGQRIHDAKLLRKNMDAVGISDNGMEEYLSAFDLGAPPHGGAGLGLERVVAFYLNLGDVRYATMYHRDPKSLPARSPGLPHPDADTTRPRKDGKMPPLEELIANYGDASNTSWLDDRFEIWRHPTGAAVGYSKRDKFAMVVGDPLCDISQYREVISAFIDFVEKELKLTPIWMLVSEYVARVLGEQMGWRTLSCTEEQRVDADKHATPQGHYARRVEREGIKTHEVRPNEDFIRRAEEAIDAWKKVRAGDPKKQVHLTEVRPWVDQAHRRYFAAEKDGKVLALVVLAKLAPRHGWQLKWALDFPGTPNGTIEVLIETALAGITGPVTFGASVSQRLTPGSQLTGVRAKFLAKTYDTIVKSLSLSKKSEFREKFGAYGEPIYICYPKHGLKVADFKYIVSFFKD</sequence>
<dbReference type="Gene3D" id="2.40.50.140">
    <property type="entry name" value="Nucleic acid-binding proteins"/>
    <property type="match status" value="1"/>
</dbReference>
<evidence type="ECO:0000259" key="13">
    <source>
        <dbReference type="PROSITE" id="PS50862"/>
    </source>
</evidence>
<comment type="caution">
    <text evidence="14">The sequence shown here is derived from an EMBL/GenBank/DDBJ whole genome shotgun (WGS) entry which is preliminary data.</text>
</comment>
<keyword evidence="6" id="KW-0547">Nucleotide-binding</keyword>
<dbReference type="Proteomes" id="UP001174694">
    <property type="component" value="Unassembled WGS sequence"/>
</dbReference>
<evidence type="ECO:0000256" key="3">
    <source>
        <dbReference type="ARBA" id="ARBA00012841"/>
    </source>
</evidence>
<dbReference type="InterPro" id="IPR045864">
    <property type="entry name" value="aa-tRNA-synth_II/BPL/LPL"/>
</dbReference>
<dbReference type="GO" id="GO:0017101">
    <property type="term" value="C:aminoacyl-tRNA synthetase multienzyme complex"/>
    <property type="evidence" value="ECO:0007669"/>
    <property type="project" value="TreeGrafter"/>
</dbReference>
<dbReference type="InterPro" id="IPR006195">
    <property type="entry name" value="aa-tRNA-synth_II"/>
</dbReference>
<evidence type="ECO:0000256" key="6">
    <source>
        <dbReference type="ARBA" id="ARBA00022741"/>
    </source>
</evidence>
<comment type="similarity">
    <text evidence="2">Belongs to the class-II aminoacyl-tRNA synthetase family. Type 2 subfamily.</text>
</comment>
<reference evidence="14" key="1">
    <citation type="submission" date="2022-07" db="EMBL/GenBank/DDBJ databases">
        <title>Fungi with potential for degradation of polypropylene.</title>
        <authorList>
            <person name="Gostincar C."/>
        </authorList>
    </citation>
    <scope>NUCLEOTIDE SEQUENCE</scope>
    <source>
        <strain evidence="14">EXF-13308</strain>
    </source>
</reference>
<evidence type="ECO:0000256" key="7">
    <source>
        <dbReference type="ARBA" id="ARBA00022840"/>
    </source>
</evidence>
<dbReference type="Gene3D" id="3.30.930.10">
    <property type="entry name" value="Bira Bifunctional Protein, Domain 2"/>
    <property type="match status" value="1"/>
</dbReference>
<dbReference type="InterPro" id="IPR004364">
    <property type="entry name" value="Aa-tRNA-synt_II"/>
</dbReference>
<accession>A0AA38S0S1</accession>
<keyword evidence="5 14" id="KW-0436">Ligase</keyword>
<dbReference type="PRINTS" id="PR01042">
    <property type="entry name" value="TRNASYNTHASP"/>
</dbReference>
<evidence type="ECO:0000256" key="5">
    <source>
        <dbReference type="ARBA" id="ARBA00022598"/>
    </source>
</evidence>
<organism evidence="14 15">
    <name type="scientific">Pleurostoma richardsiae</name>
    <dbReference type="NCBI Taxonomy" id="41990"/>
    <lineage>
        <taxon>Eukaryota</taxon>
        <taxon>Fungi</taxon>
        <taxon>Dikarya</taxon>
        <taxon>Ascomycota</taxon>
        <taxon>Pezizomycotina</taxon>
        <taxon>Sordariomycetes</taxon>
        <taxon>Sordariomycetidae</taxon>
        <taxon>Calosphaeriales</taxon>
        <taxon>Pleurostomataceae</taxon>
        <taxon>Pleurostoma</taxon>
    </lineage>
</organism>
<feature type="compositionally biased region" description="Polar residues" evidence="12">
    <location>
        <begin position="30"/>
        <end position="40"/>
    </location>
</feature>
<evidence type="ECO:0000256" key="11">
    <source>
        <dbReference type="ARBA" id="ARBA00070516"/>
    </source>
</evidence>
<protein>
    <recommendedName>
        <fullName evidence="11">Probable aspartate--tRNA ligase, cytoplasmic</fullName>
        <ecNumber evidence="3">6.1.1.12</ecNumber>
    </recommendedName>
</protein>
<dbReference type="InterPro" id="IPR004523">
    <property type="entry name" value="Asp-tRNA_synthase_2"/>
</dbReference>
<keyword evidence="4" id="KW-0963">Cytoplasm</keyword>
<feature type="region of interest" description="Disordered" evidence="12">
    <location>
        <begin position="1"/>
        <end position="105"/>
    </location>
</feature>
<dbReference type="InterPro" id="IPR012340">
    <property type="entry name" value="NA-bd_OB-fold"/>
</dbReference>
<proteinExistence type="inferred from homology"/>
<dbReference type="HAMAP" id="MF_02075">
    <property type="entry name" value="Asp_tRNA_synth_type2"/>
    <property type="match status" value="1"/>
</dbReference>
<gene>
    <name evidence="14" type="ORF">NKR23_g5751</name>
</gene>
<evidence type="ECO:0000256" key="2">
    <source>
        <dbReference type="ARBA" id="ARBA00005312"/>
    </source>
</evidence>
<dbReference type="GO" id="GO:0003723">
    <property type="term" value="F:RNA binding"/>
    <property type="evidence" value="ECO:0007669"/>
    <property type="project" value="TreeGrafter"/>
</dbReference>
<keyword evidence="8" id="KW-0648">Protein biosynthesis</keyword>
<comment type="subcellular location">
    <subcellularLocation>
        <location evidence="1">Cytoplasm</location>
    </subcellularLocation>
</comment>
<dbReference type="Pfam" id="PF00152">
    <property type="entry name" value="tRNA-synt_2"/>
    <property type="match status" value="1"/>
</dbReference>
<dbReference type="GO" id="GO:0004815">
    <property type="term" value="F:aspartate-tRNA ligase activity"/>
    <property type="evidence" value="ECO:0007669"/>
    <property type="project" value="UniProtKB-EC"/>
</dbReference>
<dbReference type="PROSITE" id="PS50862">
    <property type="entry name" value="AA_TRNA_LIGASE_II"/>
    <property type="match status" value="1"/>
</dbReference>
<dbReference type="FunFam" id="3.30.930.10:FF:000038">
    <property type="entry name" value="Aspartate--tRNA ligase"/>
    <property type="match status" value="1"/>
</dbReference>
<evidence type="ECO:0000256" key="4">
    <source>
        <dbReference type="ARBA" id="ARBA00022490"/>
    </source>
</evidence>
<dbReference type="InterPro" id="IPR002312">
    <property type="entry name" value="Asp/Asn-tRNA-synth_IIb"/>
</dbReference>
<feature type="compositionally biased region" description="Basic and acidic residues" evidence="12">
    <location>
        <begin position="570"/>
        <end position="582"/>
    </location>
</feature>
<dbReference type="AlphaFoldDB" id="A0AA38S0S1"/>
<feature type="compositionally biased region" description="Basic and acidic residues" evidence="12">
    <location>
        <begin position="58"/>
        <end position="95"/>
    </location>
</feature>
<feature type="domain" description="Aminoacyl-transfer RNA synthetases class-II family profile" evidence="13">
    <location>
        <begin position="260"/>
        <end position="561"/>
    </location>
</feature>
<dbReference type="SUPFAM" id="SSF50249">
    <property type="entry name" value="Nucleic acid-binding proteins"/>
    <property type="match status" value="1"/>
</dbReference>
<dbReference type="GO" id="GO:0005524">
    <property type="term" value="F:ATP binding"/>
    <property type="evidence" value="ECO:0007669"/>
    <property type="project" value="UniProtKB-KW"/>
</dbReference>
<evidence type="ECO:0000256" key="8">
    <source>
        <dbReference type="ARBA" id="ARBA00022917"/>
    </source>
</evidence>
<feature type="region of interest" description="Disordered" evidence="12">
    <location>
        <begin position="559"/>
        <end position="584"/>
    </location>
</feature>
<feature type="compositionally biased region" description="Basic and acidic residues" evidence="12">
    <location>
        <begin position="1"/>
        <end position="10"/>
    </location>
</feature>
<name>A0AA38S0S1_9PEZI</name>
<dbReference type="CDD" id="cd04320">
    <property type="entry name" value="AspRS_cyto_N"/>
    <property type="match status" value="1"/>
</dbReference>
<keyword evidence="9" id="KW-0030">Aminoacyl-tRNA synthetase</keyword>
<evidence type="ECO:0000256" key="1">
    <source>
        <dbReference type="ARBA" id="ARBA00004496"/>
    </source>
</evidence>
<dbReference type="PANTHER" id="PTHR43450">
    <property type="entry name" value="ASPARTYL-TRNA SYNTHETASE"/>
    <property type="match status" value="1"/>
</dbReference>
<dbReference type="PANTHER" id="PTHR43450:SF2">
    <property type="entry name" value="ASPARTATE--TRNA LIGASE"/>
    <property type="match status" value="1"/>
</dbReference>
<evidence type="ECO:0000313" key="14">
    <source>
        <dbReference type="EMBL" id="KAJ9144556.1"/>
    </source>
</evidence>
<dbReference type="EC" id="6.1.1.12" evidence="3"/>
<evidence type="ECO:0000256" key="9">
    <source>
        <dbReference type="ARBA" id="ARBA00023146"/>
    </source>
</evidence>
<comment type="catalytic activity">
    <reaction evidence="10">
        <text>tRNA(Asp) + L-aspartate + ATP = L-aspartyl-tRNA(Asp) + AMP + diphosphate</text>
        <dbReference type="Rhea" id="RHEA:19649"/>
        <dbReference type="Rhea" id="RHEA-COMP:9660"/>
        <dbReference type="Rhea" id="RHEA-COMP:9678"/>
        <dbReference type="ChEBI" id="CHEBI:29991"/>
        <dbReference type="ChEBI" id="CHEBI:30616"/>
        <dbReference type="ChEBI" id="CHEBI:33019"/>
        <dbReference type="ChEBI" id="CHEBI:78442"/>
        <dbReference type="ChEBI" id="CHEBI:78516"/>
        <dbReference type="ChEBI" id="CHEBI:456215"/>
        <dbReference type="EC" id="6.1.1.12"/>
    </reaction>
</comment>
<dbReference type="EMBL" id="JANBVO010000016">
    <property type="protein sequence ID" value="KAJ9144556.1"/>
    <property type="molecule type" value="Genomic_DNA"/>
</dbReference>
<keyword evidence="7" id="KW-0067">ATP-binding</keyword>
<dbReference type="GO" id="GO:0006422">
    <property type="term" value="P:aspartyl-tRNA aminoacylation"/>
    <property type="evidence" value="ECO:0007669"/>
    <property type="project" value="InterPro"/>
</dbReference>
<dbReference type="Pfam" id="PF09924">
    <property type="entry name" value="LPG_synthase_C"/>
    <property type="match status" value="1"/>
</dbReference>
<dbReference type="InterPro" id="IPR024320">
    <property type="entry name" value="LPG_synthase_C"/>
</dbReference>
<dbReference type="NCBIfam" id="NF003483">
    <property type="entry name" value="PRK05159.1"/>
    <property type="match status" value="1"/>
</dbReference>
<evidence type="ECO:0000256" key="10">
    <source>
        <dbReference type="ARBA" id="ARBA00047904"/>
    </source>
</evidence>
<evidence type="ECO:0000313" key="15">
    <source>
        <dbReference type="Proteomes" id="UP001174694"/>
    </source>
</evidence>